<keyword evidence="1" id="KW-0808">Transferase</keyword>
<evidence type="ECO:0000313" key="4">
    <source>
        <dbReference type="EMBL" id="WTW62583.1"/>
    </source>
</evidence>
<accession>A0AAU2V5B1</accession>
<protein>
    <submittedName>
        <fullName evidence="4">1-acyl-sn-glycerol-3-phosphate acyltransferase</fullName>
    </submittedName>
</protein>
<sequence length="228" mass="24905">MLRKLLRLVLATLVRLVLRPQVKGLDNLPAGPFIIAANHLSFFDSLFIPILTPRRVHFVGKQGWLEMPGLKGKLQSFFFRSIDMVSVDKSSGTGVTSGLTDALDILKRGQVVGIHVEGGRSPDGRLYKGNSGVAWLALAGGYPVVPCGLIGTEKVHPVGSKRLRIARFSINFGAPLTFEESHGSQSNRHVRRAVTDRITEAIAAQSGQEYADIYLSTVRERMKQNSGT</sequence>
<evidence type="ECO:0000259" key="3">
    <source>
        <dbReference type="SMART" id="SM00563"/>
    </source>
</evidence>
<dbReference type="GO" id="GO:0006654">
    <property type="term" value="P:phosphatidic acid biosynthetic process"/>
    <property type="evidence" value="ECO:0007669"/>
    <property type="project" value="TreeGrafter"/>
</dbReference>
<feature type="domain" description="Phospholipid/glycerol acyltransferase" evidence="3">
    <location>
        <begin position="33"/>
        <end position="152"/>
    </location>
</feature>
<reference evidence="4" key="1">
    <citation type="submission" date="2022-10" db="EMBL/GenBank/DDBJ databases">
        <title>The complete genomes of actinobacterial strains from the NBC collection.</title>
        <authorList>
            <person name="Joergensen T.S."/>
            <person name="Alvarez Arevalo M."/>
            <person name="Sterndorff E.B."/>
            <person name="Faurdal D."/>
            <person name="Vuksanovic O."/>
            <person name="Mourched A.-S."/>
            <person name="Charusanti P."/>
            <person name="Shaw S."/>
            <person name="Blin K."/>
            <person name="Weber T."/>
        </authorList>
    </citation>
    <scope>NUCLEOTIDE SEQUENCE</scope>
    <source>
        <strain evidence="4">NBC_00003</strain>
    </source>
</reference>
<keyword evidence="2 4" id="KW-0012">Acyltransferase</keyword>
<dbReference type="SUPFAM" id="SSF69593">
    <property type="entry name" value="Glycerol-3-phosphate (1)-acyltransferase"/>
    <property type="match status" value="1"/>
</dbReference>
<evidence type="ECO:0000256" key="2">
    <source>
        <dbReference type="ARBA" id="ARBA00023315"/>
    </source>
</evidence>
<evidence type="ECO:0000256" key="1">
    <source>
        <dbReference type="ARBA" id="ARBA00022679"/>
    </source>
</evidence>
<gene>
    <name evidence="4" type="ORF">OG549_19060</name>
</gene>
<dbReference type="GO" id="GO:0003841">
    <property type="term" value="F:1-acylglycerol-3-phosphate O-acyltransferase activity"/>
    <property type="evidence" value="ECO:0007669"/>
    <property type="project" value="TreeGrafter"/>
</dbReference>
<dbReference type="InterPro" id="IPR002123">
    <property type="entry name" value="Plipid/glycerol_acylTrfase"/>
</dbReference>
<dbReference type="SMART" id="SM00563">
    <property type="entry name" value="PlsC"/>
    <property type="match status" value="1"/>
</dbReference>
<dbReference type="AlphaFoldDB" id="A0AAU2V5B1"/>
<dbReference type="CDD" id="cd07989">
    <property type="entry name" value="LPLAT_AGPAT-like"/>
    <property type="match status" value="1"/>
</dbReference>
<organism evidence="4">
    <name type="scientific">Streptomyces sp. NBC_00003</name>
    <dbReference type="NCBI Taxonomy" id="2903608"/>
    <lineage>
        <taxon>Bacteria</taxon>
        <taxon>Bacillati</taxon>
        <taxon>Actinomycetota</taxon>
        <taxon>Actinomycetes</taxon>
        <taxon>Kitasatosporales</taxon>
        <taxon>Streptomycetaceae</taxon>
        <taxon>Streptomyces</taxon>
    </lineage>
</organism>
<dbReference type="EMBL" id="CP108318">
    <property type="protein sequence ID" value="WTW62583.1"/>
    <property type="molecule type" value="Genomic_DNA"/>
</dbReference>
<dbReference type="Pfam" id="PF01553">
    <property type="entry name" value="Acyltransferase"/>
    <property type="match status" value="1"/>
</dbReference>
<dbReference type="PANTHER" id="PTHR10434">
    <property type="entry name" value="1-ACYL-SN-GLYCEROL-3-PHOSPHATE ACYLTRANSFERASE"/>
    <property type="match status" value="1"/>
</dbReference>
<name>A0AAU2V5B1_9ACTN</name>
<proteinExistence type="predicted"/>
<dbReference type="GO" id="GO:0005886">
    <property type="term" value="C:plasma membrane"/>
    <property type="evidence" value="ECO:0007669"/>
    <property type="project" value="TreeGrafter"/>
</dbReference>
<dbReference type="PANTHER" id="PTHR10434:SF11">
    <property type="entry name" value="1-ACYL-SN-GLYCEROL-3-PHOSPHATE ACYLTRANSFERASE"/>
    <property type="match status" value="1"/>
</dbReference>